<dbReference type="OrthoDB" id="9773828at2"/>
<dbReference type="AlphaFoldDB" id="A0A1W1UAD2"/>
<dbReference type="PANTHER" id="PTHR43150">
    <property type="entry name" value="HYPERKINETIC, ISOFORM M"/>
    <property type="match status" value="1"/>
</dbReference>
<dbReference type="PRINTS" id="PR01577">
    <property type="entry name" value="KCNABCHANNEL"/>
</dbReference>
<dbReference type="InterPro" id="IPR005399">
    <property type="entry name" value="K_chnl_volt-dep_bsu_KCNAB-rel"/>
</dbReference>
<dbReference type="Proteomes" id="UP000192582">
    <property type="component" value="Unassembled WGS sequence"/>
</dbReference>
<dbReference type="SUPFAM" id="SSF51430">
    <property type="entry name" value="NAD(P)-linked oxidoreductase"/>
    <property type="match status" value="1"/>
</dbReference>
<keyword evidence="3" id="KW-0560">Oxidoreductase</keyword>
<gene>
    <name evidence="5" type="ORF">SAMN00790413_06472</name>
</gene>
<dbReference type="InterPro" id="IPR023210">
    <property type="entry name" value="NADP_OxRdtase_dom"/>
</dbReference>
<evidence type="ECO:0000256" key="1">
    <source>
        <dbReference type="ARBA" id="ARBA00006515"/>
    </source>
</evidence>
<dbReference type="InterPro" id="IPR036812">
    <property type="entry name" value="NAD(P)_OxRdtase_dom_sf"/>
</dbReference>
<name>A0A1W1UAD2_9DEIO</name>
<evidence type="ECO:0000313" key="5">
    <source>
        <dbReference type="EMBL" id="SMB78056.1"/>
    </source>
</evidence>
<sequence length="336" mass="37602">MEYRRLGQSGLQVSELSFGAWVTFGTQLDVNGALELMSAAYDRGCNFFDNAEVYARGQAETIMGQALAKAGWRRDSYIVSSKVFGGAVENPAPTQRGLSRKHIYEACYQAIERLQCEYLDLYFCHRPDRNTPIEETVRAMTELIQRGDVLYWGTSEWSAQELMEAYAVARQYNLIPPTMEQPQYNMLTRYRVEVEYSRLYRPDTLGLGTTVWSPLASGLLTGKYNDVVPNDTRVNLPGYEWLKARLESEEGQTNLVKVRGLAKIADDLGTTLPKLALAWCVKNPNVSTVITGASKVTQVVENFSALEVLPQLTDEVMAAIDASLGNKETRLYGSSE</sequence>
<keyword evidence="6" id="KW-1185">Reference proteome</keyword>
<dbReference type="Pfam" id="PF00248">
    <property type="entry name" value="Aldo_ket_red"/>
    <property type="match status" value="1"/>
</dbReference>
<dbReference type="GO" id="GO:0034220">
    <property type="term" value="P:monoatomic ion transmembrane transport"/>
    <property type="evidence" value="ECO:0007669"/>
    <property type="project" value="UniProtKB-KW"/>
</dbReference>
<protein>
    <submittedName>
        <fullName evidence="5">Voltage-dependent potassium channel beta subunit, animal</fullName>
    </submittedName>
</protein>
<dbReference type="RefSeq" id="WP_084045082.1">
    <property type="nucleotide sequence ID" value="NZ_FWWU01000002.1"/>
</dbReference>
<dbReference type="Gene3D" id="3.20.20.100">
    <property type="entry name" value="NADP-dependent oxidoreductase domain"/>
    <property type="match status" value="1"/>
</dbReference>
<dbReference type="STRING" id="695939.SAMN00790413_06472"/>
<dbReference type="EMBL" id="FWWU01000002">
    <property type="protein sequence ID" value="SMB78056.1"/>
    <property type="molecule type" value="Genomic_DNA"/>
</dbReference>
<reference evidence="5 6" key="1">
    <citation type="submission" date="2017-04" db="EMBL/GenBank/DDBJ databases">
        <authorList>
            <person name="Afonso C.L."/>
            <person name="Miller P.J."/>
            <person name="Scott M.A."/>
            <person name="Spackman E."/>
            <person name="Goraichik I."/>
            <person name="Dimitrov K.M."/>
            <person name="Suarez D.L."/>
            <person name="Swayne D.E."/>
        </authorList>
    </citation>
    <scope>NUCLEOTIDE SEQUENCE [LARGE SCALE GENOMIC DNA]</scope>
    <source>
        <strain evidence="5 6">KR-140</strain>
    </source>
</reference>
<evidence type="ECO:0000313" key="6">
    <source>
        <dbReference type="Proteomes" id="UP000192582"/>
    </source>
</evidence>
<accession>A0A1W1UAD2</accession>
<keyword evidence="5" id="KW-0813">Transport</keyword>
<organism evidence="5 6">
    <name type="scientific">Deinococcus hopiensis KR-140</name>
    <dbReference type="NCBI Taxonomy" id="695939"/>
    <lineage>
        <taxon>Bacteria</taxon>
        <taxon>Thermotogati</taxon>
        <taxon>Deinococcota</taxon>
        <taxon>Deinococci</taxon>
        <taxon>Deinococcales</taxon>
        <taxon>Deinococcaceae</taxon>
        <taxon>Deinococcus</taxon>
    </lineage>
</organism>
<dbReference type="CDD" id="cd19143">
    <property type="entry name" value="AKR_AKR6C1_2"/>
    <property type="match status" value="1"/>
</dbReference>
<keyword evidence="5" id="KW-0406">Ion transport</keyword>
<dbReference type="GO" id="GO:0016491">
    <property type="term" value="F:oxidoreductase activity"/>
    <property type="evidence" value="ECO:0007669"/>
    <property type="project" value="UniProtKB-KW"/>
</dbReference>
<evidence type="ECO:0000256" key="2">
    <source>
        <dbReference type="ARBA" id="ARBA00022857"/>
    </source>
</evidence>
<feature type="domain" description="NADP-dependent oxidoreductase" evidence="4">
    <location>
        <begin position="15"/>
        <end position="322"/>
    </location>
</feature>
<keyword evidence="5" id="KW-0407">Ion channel</keyword>
<dbReference type="PANTHER" id="PTHR43150:SF2">
    <property type="entry name" value="HYPERKINETIC, ISOFORM M"/>
    <property type="match status" value="1"/>
</dbReference>
<proteinExistence type="inferred from homology"/>
<keyword evidence="2" id="KW-0521">NADP</keyword>
<comment type="similarity">
    <text evidence="1">Belongs to the shaker potassium channel beta subunit family.</text>
</comment>
<evidence type="ECO:0000256" key="3">
    <source>
        <dbReference type="ARBA" id="ARBA00023002"/>
    </source>
</evidence>
<evidence type="ECO:0000259" key="4">
    <source>
        <dbReference type="Pfam" id="PF00248"/>
    </source>
</evidence>